<dbReference type="EMBL" id="FMMM01000081">
    <property type="protein sequence ID" value="SCQ24572.1"/>
    <property type="molecule type" value="Genomic_DNA"/>
</dbReference>
<sequence length="473" mass="53311">MYLCTPKLKEMKQFIFLWMAVILPFCAMAQEVLTLDQCRQLAIANNKELKVAGKLVDKAKEERHAARTKYFPQVSAVGTYIRNSKDIELVDYSKFSSLSSITAPMLQKFPELGLILPQVMEKMKDATHLDIRNVWIGDVSLVQPVFMGGKIVSYNQITTYARELAESMHDTKLQDVIYRTDETYWQVISLVNKKKLADAYVDLLRKMDNDITAMIQEGVATKADGLTVKVKLNEAEMAQNKVDNGLALSRMLLAQICGLEMGSPIALADEEIDYLTVQPVSSQAHTEEAFSNRPELKSLELATKIYRKKEQIALAEMLPSVALTANYLITNPNSHNGFKNEFSGMYNVGVMVKVPLSGWWEGTYRRNSAKAETVIKKLELEDAREKIELQVNQSVYKVNEAGKQLTTSTKNMEKAEENLRYANLGFEEGVIPALNLMEAQTAWVSARSQLIDAQIEVKLTEVYLRKALGKLTK</sequence>
<reference evidence="8 9" key="1">
    <citation type="submission" date="2016-09" db="EMBL/GenBank/DDBJ databases">
        <authorList>
            <person name="Capua I."/>
            <person name="De Benedictis P."/>
            <person name="Joannis T."/>
            <person name="Lombin L.H."/>
            <person name="Cattoli G."/>
        </authorList>
    </citation>
    <scope>NUCLEOTIDE SEQUENCE [LARGE SCALE GENOMIC DNA]</scope>
    <source>
        <strain evidence="8 9">UB20</strain>
    </source>
</reference>
<protein>
    <submittedName>
        <fullName evidence="8">Outer membrane channel protein</fullName>
    </submittedName>
</protein>
<dbReference type="Pfam" id="PF02321">
    <property type="entry name" value="OEP"/>
    <property type="match status" value="2"/>
</dbReference>
<evidence type="ECO:0000256" key="7">
    <source>
        <dbReference type="ARBA" id="ARBA00023237"/>
    </source>
</evidence>
<comment type="subcellular location">
    <subcellularLocation>
        <location evidence="1">Cell outer membrane</location>
    </subcellularLocation>
</comment>
<keyword evidence="7" id="KW-0998">Cell outer membrane</keyword>
<dbReference type="SUPFAM" id="SSF56954">
    <property type="entry name" value="Outer membrane efflux proteins (OEP)"/>
    <property type="match status" value="1"/>
</dbReference>
<evidence type="ECO:0000256" key="6">
    <source>
        <dbReference type="ARBA" id="ARBA00023136"/>
    </source>
</evidence>
<name>A0A1D3UX05_TANFO</name>
<evidence type="ECO:0000256" key="1">
    <source>
        <dbReference type="ARBA" id="ARBA00004442"/>
    </source>
</evidence>
<evidence type="ECO:0000256" key="3">
    <source>
        <dbReference type="ARBA" id="ARBA00022448"/>
    </source>
</evidence>
<keyword evidence="3" id="KW-0813">Transport</keyword>
<evidence type="ECO:0000313" key="8">
    <source>
        <dbReference type="EMBL" id="SCQ24572.1"/>
    </source>
</evidence>
<keyword evidence="4" id="KW-1134">Transmembrane beta strand</keyword>
<dbReference type="Gene3D" id="1.20.1600.10">
    <property type="entry name" value="Outer membrane efflux proteins (OEP)"/>
    <property type="match status" value="1"/>
</dbReference>
<gene>
    <name evidence="8" type="ORF">TFUB20_02565</name>
</gene>
<accession>A0A1D3UX05</accession>
<keyword evidence="6" id="KW-0472">Membrane</keyword>
<evidence type="ECO:0000313" key="9">
    <source>
        <dbReference type="Proteomes" id="UP000182057"/>
    </source>
</evidence>
<dbReference type="GO" id="GO:0015562">
    <property type="term" value="F:efflux transmembrane transporter activity"/>
    <property type="evidence" value="ECO:0007669"/>
    <property type="project" value="InterPro"/>
</dbReference>
<dbReference type="GO" id="GO:0015288">
    <property type="term" value="F:porin activity"/>
    <property type="evidence" value="ECO:0007669"/>
    <property type="project" value="TreeGrafter"/>
</dbReference>
<dbReference type="PANTHER" id="PTHR30026">
    <property type="entry name" value="OUTER MEMBRANE PROTEIN TOLC"/>
    <property type="match status" value="1"/>
</dbReference>
<proteinExistence type="inferred from homology"/>
<evidence type="ECO:0000256" key="2">
    <source>
        <dbReference type="ARBA" id="ARBA00007613"/>
    </source>
</evidence>
<dbReference type="GO" id="GO:1990281">
    <property type="term" value="C:efflux pump complex"/>
    <property type="evidence" value="ECO:0007669"/>
    <property type="project" value="TreeGrafter"/>
</dbReference>
<dbReference type="GO" id="GO:0009279">
    <property type="term" value="C:cell outer membrane"/>
    <property type="evidence" value="ECO:0007669"/>
    <property type="project" value="UniProtKB-SubCell"/>
</dbReference>
<comment type="similarity">
    <text evidence="2">Belongs to the outer membrane factor (OMF) (TC 1.B.17) family.</text>
</comment>
<dbReference type="InterPro" id="IPR003423">
    <property type="entry name" value="OMP_efflux"/>
</dbReference>
<evidence type="ECO:0000256" key="5">
    <source>
        <dbReference type="ARBA" id="ARBA00022692"/>
    </source>
</evidence>
<dbReference type="PANTHER" id="PTHR30026:SF20">
    <property type="entry name" value="OUTER MEMBRANE PROTEIN TOLC"/>
    <property type="match status" value="1"/>
</dbReference>
<evidence type="ECO:0000256" key="4">
    <source>
        <dbReference type="ARBA" id="ARBA00022452"/>
    </source>
</evidence>
<dbReference type="Proteomes" id="UP000182057">
    <property type="component" value="Unassembled WGS sequence"/>
</dbReference>
<organism evidence="8 9">
    <name type="scientific">Tannerella forsythia</name>
    <name type="common">Bacteroides forsythus</name>
    <dbReference type="NCBI Taxonomy" id="28112"/>
    <lineage>
        <taxon>Bacteria</taxon>
        <taxon>Pseudomonadati</taxon>
        <taxon>Bacteroidota</taxon>
        <taxon>Bacteroidia</taxon>
        <taxon>Bacteroidales</taxon>
        <taxon>Tannerellaceae</taxon>
        <taxon>Tannerella</taxon>
    </lineage>
</organism>
<keyword evidence="5" id="KW-0812">Transmembrane</keyword>
<dbReference type="AlphaFoldDB" id="A0A1D3UX05"/>
<dbReference type="InterPro" id="IPR051906">
    <property type="entry name" value="TolC-like"/>
</dbReference>